<evidence type="ECO:0000313" key="3">
    <source>
        <dbReference type="Proteomes" id="UP000326565"/>
    </source>
</evidence>
<dbReference type="Proteomes" id="UP000326565">
    <property type="component" value="Unassembled WGS sequence"/>
</dbReference>
<dbReference type="EMBL" id="ML732204">
    <property type="protein sequence ID" value="KAB8074773.1"/>
    <property type="molecule type" value="Genomic_DNA"/>
</dbReference>
<accession>A0A5N5X1V3</accession>
<gene>
    <name evidence="2" type="ORF">BDV29DRAFT_173061</name>
</gene>
<keyword evidence="1" id="KW-0812">Transmembrane</keyword>
<reference evidence="2 3" key="1">
    <citation type="submission" date="2019-04" db="EMBL/GenBank/DDBJ databases">
        <title>Friends and foes A comparative genomics study of 23 Aspergillus species from section Flavi.</title>
        <authorList>
            <consortium name="DOE Joint Genome Institute"/>
            <person name="Kjaerbolling I."/>
            <person name="Vesth T."/>
            <person name="Frisvad J.C."/>
            <person name="Nybo J.L."/>
            <person name="Theobald S."/>
            <person name="Kildgaard S."/>
            <person name="Isbrandt T."/>
            <person name="Kuo A."/>
            <person name="Sato A."/>
            <person name="Lyhne E.K."/>
            <person name="Kogle M.E."/>
            <person name="Wiebenga A."/>
            <person name="Kun R.S."/>
            <person name="Lubbers R.J."/>
            <person name="Makela M.R."/>
            <person name="Barry K."/>
            <person name="Chovatia M."/>
            <person name="Clum A."/>
            <person name="Daum C."/>
            <person name="Haridas S."/>
            <person name="He G."/>
            <person name="LaButti K."/>
            <person name="Lipzen A."/>
            <person name="Mondo S."/>
            <person name="Riley R."/>
            <person name="Salamov A."/>
            <person name="Simmons B.A."/>
            <person name="Magnuson J.K."/>
            <person name="Henrissat B."/>
            <person name="Mortensen U.H."/>
            <person name="Larsen T.O."/>
            <person name="Devries R.P."/>
            <person name="Grigoriev I.V."/>
            <person name="Machida M."/>
            <person name="Baker S.E."/>
            <person name="Andersen M.R."/>
        </authorList>
    </citation>
    <scope>NUCLEOTIDE SEQUENCE [LARGE SCALE GENOMIC DNA]</scope>
    <source>
        <strain evidence="2 3">CBS 151.66</strain>
    </source>
</reference>
<proteinExistence type="predicted"/>
<keyword evidence="1" id="KW-0472">Membrane</keyword>
<keyword evidence="1" id="KW-1133">Transmembrane helix</keyword>
<dbReference type="AlphaFoldDB" id="A0A5N5X1V3"/>
<organism evidence="2 3">
    <name type="scientific">Aspergillus leporis</name>
    <dbReference type="NCBI Taxonomy" id="41062"/>
    <lineage>
        <taxon>Eukaryota</taxon>
        <taxon>Fungi</taxon>
        <taxon>Dikarya</taxon>
        <taxon>Ascomycota</taxon>
        <taxon>Pezizomycotina</taxon>
        <taxon>Eurotiomycetes</taxon>
        <taxon>Eurotiomycetidae</taxon>
        <taxon>Eurotiales</taxon>
        <taxon>Aspergillaceae</taxon>
        <taxon>Aspergillus</taxon>
        <taxon>Aspergillus subgen. Circumdati</taxon>
    </lineage>
</organism>
<feature type="transmembrane region" description="Helical" evidence="1">
    <location>
        <begin position="12"/>
        <end position="31"/>
    </location>
</feature>
<name>A0A5N5X1V3_9EURO</name>
<keyword evidence="3" id="KW-1185">Reference proteome</keyword>
<sequence>MTQYQSRSKIRIFSSYIASFGVLDSWFWTILAASDPVFRSFILPDLFLLPGSLLFPRFVSYSNIAPVDLYQKFQMSVAWRSSSETRIYRGRFFLSVLFSFITNSDTTFRLTRDTFFPRKYFCHFARKASEK</sequence>
<evidence type="ECO:0000256" key="1">
    <source>
        <dbReference type="SAM" id="Phobius"/>
    </source>
</evidence>
<protein>
    <submittedName>
        <fullName evidence="2">Uncharacterized protein</fullName>
    </submittedName>
</protein>
<evidence type="ECO:0000313" key="2">
    <source>
        <dbReference type="EMBL" id="KAB8074773.1"/>
    </source>
</evidence>